<evidence type="ECO:0000259" key="3">
    <source>
        <dbReference type="PROSITE" id="PS50937"/>
    </source>
</evidence>
<gene>
    <name evidence="4" type="primary">hspR</name>
    <name evidence="4" type="ORF">ACH61_00961</name>
    <name evidence="5" type="ORF">GSU10_12990</name>
</gene>
<evidence type="ECO:0000313" key="5">
    <source>
        <dbReference type="EMBL" id="QHC56453.1"/>
    </source>
</evidence>
<dbReference type="EMBL" id="CP047186">
    <property type="protein sequence ID" value="QHC56453.1"/>
    <property type="molecule type" value="Genomic_DNA"/>
</dbReference>
<dbReference type="OrthoDB" id="5345718at2"/>
<reference evidence="5" key="3">
    <citation type="submission" date="2019-12" db="EMBL/GenBank/DDBJ databases">
        <title>Complete and Draft Genome Sequences of New Strains and Members of Some Known Species of the Genus Rathayibacter isolated from Plants.</title>
        <authorList>
            <person name="Tarlachkov S.V."/>
            <person name="Starodumova I.P."/>
            <person name="Dorofeeva L.V."/>
            <person name="Prisyazhnaya N.V."/>
            <person name="Leyn S.A."/>
            <person name="Zlamal J.E."/>
            <person name="Elane M.L."/>
            <person name="Osterman A.L."/>
            <person name="Nadler S.A."/>
            <person name="Subbotin S.A."/>
            <person name="Evtushenko L.I."/>
        </authorList>
    </citation>
    <scope>NUCLEOTIDE SEQUENCE</scope>
    <source>
        <strain evidence="5">VKM Ac-2761</strain>
    </source>
</reference>
<dbReference type="KEGG" id="rte:GSU10_12990"/>
<dbReference type="Pfam" id="PF13411">
    <property type="entry name" value="MerR_1"/>
    <property type="match status" value="1"/>
</dbReference>
<evidence type="ECO:0000256" key="1">
    <source>
        <dbReference type="ARBA" id="ARBA00023125"/>
    </source>
</evidence>
<dbReference type="GO" id="GO:0003700">
    <property type="term" value="F:DNA-binding transcription factor activity"/>
    <property type="evidence" value="ECO:0007669"/>
    <property type="project" value="InterPro"/>
</dbReference>
<proteinExistence type="predicted"/>
<dbReference type="PANTHER" id="PTHR30204:SF58">
    <property type="entry name" value="HTH-TYPE TRANSCRIPTIONAL REGULATOR YFMP"/>
    <property type="match status" value="1"/>
</dbReference>
<dbReference type="Gene3D" id="1.10.1660.10">
    <property type="match status" value="1"/>
</dbReference>
<evidence type="ECO:0000313" key="6">
    <source>
        <dbReference type="Proteomes" id="UP000076717"/>
    </source>
</evidence>
<dbReference type="PANTHER" id="PTHR30204">
    <property type="entry name" value="REDOX-CYCLING DRUG-SENSING TRANSCRIPTIONAL ACTIVATOR SOXR"/>
    <property type="match status" value="1"/>
</dbReference>
<dbReference type="EMBL" id="LIIN01000021">
    <property type="protein sequence ID" value="KZX21918.1"/>
    <property type="molecule type" value="Genomic_DNA"/>
</dbReference>
<dbReference type="InterPro" id="IPR000551">
    <property type="entry name" value="MerR-type_HTH_dom"/>
</dbReference>
<dbReference type="AlphaFoldDB" id="A0A162GSB5"/>
<feature type="domain" description="HTH merR-type" evidence="3">
    <location>
        <begin position="7"/>
        <end position="75"/>
    </location>
</feature>
<dbReference type="Proteomes" id="UP000465031">
    <property type="component" value="Chromosome"/>
</dbReference>
<evidence type="ECO:0000256" key="2">
    <source>
        <dbReference type="SAM" id="Coils"/>
    </source>
</evidence>
<reference evidence="7" key="2">
    <citation type="submission" date="2019-12" db="EMBL/GenBank/DDBJ databases">
        <title>Complete and draft genome sequences of new strains and members of some known species of the genus Rathayibacter isolated from plants.</title>
        <authorList>
            <person name="Tarlachkov S.V."/>
            <person name="Starodumova I.P."/>
            <person name="Dorofeeva L.V."/>
            <person name="Prisyazhnaya N.V."/>
            <person name="Leyn S."/>
            <person name="Zlamal J."/>
            <person name="Elan M."/>
            <person name="Osterman A.L."/>
            <person name="Nadler S."/>
            <person name="Subbotin S.A."/>
            <person name="Evtushenko L.I."/>
        </authorList>
    </citation>
    <scope>NUCLEOTIDE SEQUENCE [LARGE SCALE GENOMIC DNA]</scope>
    <source>
        <strain evidence="7">VKM Ac-2761</strain>
    </source>
</reference>
<evidence type="ECO:0000313" key="7">
    <source>
        <dbReference type="Proteomes" id="UP000465031"/>
    </source>
</evidence>
<dbReference type="PROSITE" id="PS50937">
    <property type="entry name" value="HTH_MERR_2"/>
    <property type="match status" value="1"/>
</dbReference>
<dbReference type="GO" id="GO:0003677">
    <property type="term" value="F:DNA binding"/>
    <property type="evidence" value="ECO:0007669"/>
    <property type="project" value="UniProtKB-KW"/>
</dbReference>
<dbReference type="Proteomes" id="UP000076717">
    <property type="component" value="Unassembled WGS sequence"/>
</dbReference>
<name>A0A162GSB5_9MICO</name>
<dbReference type="PATRIC" id="fig|1671680.3.peg.1008"/>
<dbReference type="SUPFAM" id="SSF46955">
    <property type="entry name" value="Putative DNA-binding domain"/>
    <property type="match status" value="1"/>
</dbReference>
<sequence length="146" mass="16213">MDENTPVFAIAVAADLAGMHPQTLRQYDRLGLVSPTRTAGKSRRYSMRDVVQLREVARLSSEGVSLEGIARILQLENQVQSLTQRVRELETALADELLNRPGRRVFAAGLEGDVVTLRHGTRTQRRTELVVWRPVPRSGATGSELP</sequence>
<dbReference type="InterPro" id="IPR009061">
    <property type="entry name" value="DNA-bd_dom_put_sf"/>
</dbReference>
<dbReference type="NCBIfam" id="NF047375">
    <property type="entry name" value="HeatShock_HspR"/>
    <property type="match status" value="1"/>
</dbReference>
<feature type="coiled-coil region" evidence="2">
    <location>
        <begin position="72"/>
        <end position="99"/>
    </location>
</feature>
<dbReference type="SMART" id="SM00422">
    <property type="entry name" value="HTH_MERR"/>
    <property type="match status" value="1"/>
</dbReference>
<dbReference type="RefSeq" id="WP_068209061.1">
    <property type="nucleotide sequence ID" value="NZ_CP047186.1"/>
</dbReference>
<protein>
    <submittedName>
        <fullName evidence="5">MerR family transcriptional regulator</fullName>
    </submittedName>
    <submittedName>
        <fullName evidence="4">Putative heat shock protein HspR</fullName>
    </submittedName>
</protein>
<evidence type="ECO:0000313" key="4">
    <source>
        <dbReference type="EMBL" id="KZX21918.1"/>
    </source>
</evidence>
<keyword evidence="1" id="KW-0238">DNA-binding</keyword>
<keyword evidence="6" id="KW-1185">Reference proteome</keyword>
<dbReference type="InterPro" id="IPR047057">
    <property type="entry name" value="MerR_fam"/>
</dbReference>
<accession>A0A162GSB5</accession>
<keyword evidence="2" id="KW-0175">Coiled coil</keyword>
<keyword evidence="4" id="KW-0346">Stress response</keyword>
<organism evidence="4 6">
    <name type="scientific">Rathayibacter tanaceti</name>
    <dbReference type="NCBI Taxonomy" id="1671680"/>
    <lineage>
        <taxon>Bacteria</taxon>
        <taxon>Bacillati</taxon>
        <taxon>Actinomycetota</taxon>
        <taxon>Actinomycetes</taxon>
        <taxon>Micrococcales</taxon>
        <taxon>Microbacteriaceae</taxon>
        <taxon>Rathayibacter</taxon>
    </lineage>
</organism>
<reference evidence="4 6" key="1">
    <citation type="submission" date="2015-08" db="EMBL/GenBank/DDBJ databases">
        <title>Draft Genome Sequence of Rathayibacter sp. Strain VKM Ac-2596 Isolated from Leaf Gall Induced by Plant-Parasitic Nematodes.</title>
        <authorList>
            <person name="Vasilenko O.V."/>
            <person name="Starodumova I.P."/>
            <person name="Tarlachkov S.V."/>
            <person name="Dorofeeva L.V."/>
            <person name="Evtushenko L.I."/>
        </authorList>
    </citation>
    <scope>NUCLEOTIDE SEQUENCE [LARGE SCALE GENOMIC DNA]</scope>
    <source>
        <strain evidence="4 6">VKM Ac-2596</strain>
    </source>
</reference>